<evidence type="ECO:0000313" key="6">
    <source>
        <dbReference type="Proteomes" id="UP001458946"/>
    </source>
</evidence>
<sequence>MVTAPRQCAAVLLTDEQGRILLVQQNYGGRFWGFAGGVVDAGETPLQAAVREAAEEAAVEVELSALIGLYTLQGGGWPDVLASVFLGKIRSGTPSLCAPDEIAALEWLAPQQVAQWLGAGLLLPDVEAALEDYLAGRLGVVRTVQRKVNLPPLAEL</sequence>
<dbReference type="PROSITE" id="PS51462">
    <property type="entry name" value="NUDIX"/>
    <property type="match status" value="1"/>
</dbReference>
<evidence type="ECO:0000256" key="1">
    <source>
        <dbReference type="ARBA" id="ARBA00001946"/>
    </source>
</evidence>
<dbReference type="PANTHER" id="PTHR43046:SF12">
    <property type="entry name" value="GDP-MANNOSE MANNOSYL HYDROLASE"/>
    <property type="match status" value="1"/>
</dbReference>
<dbReference type="EMBL" id="BAABRN010000007">
    <property type="protein sequence ID" value="GAA5501252.1"/>
    <property type="molecule type" value="Genomic_DNA"/>
</dbReference>
<comment type="cofactor">
    <cofactor evidence="1">
        <name>Mg(2+)</name>
        <dbReference type="ChEBI" id="CHEBI:18420"/>
    </cofactor>
</comment>
<name>A0ABP9V7L0_9DEIO</name>
<protein>
    <recommendedName>
        <fullName evidence="4">Nudix hydrolase domain-containing protein</fullName>
    </recommendedName>
</protein>
<keyword evidence="6" id="KW-1185">Reference proteome</keyword>
<evidence type="ECO:0000256" key="2">
    <source>
        <dbReference type="ARBA" id="ARBA00022801"/>
    </source>
</evidence>
<keyword evidence="2" id="KW-0378">Hydrolase</keyword>
<reference evidence="5 6" key="1">
    <citation type="submission" date="2024-02" db="EMBL/GenBank/DDBJ databases">
        <title>Deinococcus xinjiangensis NBRC 107630.</title>
        <authorList>
            <person name="Ichikawa N."/>
            <person name="Katano-Makiyama Y."/>
            <person name="Hidaka K."/>
        </authorList>
    </citation>
    <scope>NUCLEOTIDE SEQUENCE [LARGE SCALE GENOMIC DNA]</scope>
    <source>
        <strain evidence="5 6">NBRC 107630</strain>
    </source>
</reference>
<dbReference type="Gene3D" id="3.90.79.10">
    <property type="entry name" value="Nucleoside Triphosphate Pyrophosphohydrolase"/>
    <property type="match status" value="1"/>
</dbReference>
<dbReference type="InterPro" id="IPR015797">
    <property type="entry name" value="NUDIX_hydrolase-like_dom_sf"/>
</dbReference>
<dbReference type="InterPro" id="IPR000086">
    <property type="entry name" value="NUDIX_hydrolase_dom"/>
</dbReference>
<dbReference type="SUPFAM" id="SSF55811">
    <property type="entry name" value="Nudix"/>
    <property type="match status" value="1"/>
</dbReference>
<evidence type="ECO:0000313" key="5">
    <source>
        <dbReference type="EMBL" id="GAA5501252.1"/>
    </source>
</evidence>
<keyword evidence="3" id="KW-0460">Magnesium</keyword>
<organism evidence="5 6">
    <name type="scientific">Deinococcus xinjiangensis</name>
    <dbReference type="NCBI Taxonomy" id="457454"/>
    <lineage>
        <taxon>Bacteria</taxon>
        <taxon>Thermotogati</taxon>
        <taxon>Deinococcota</taxon>
        <taxon>Deinococci</taxon>
        <taxon>Deinococcales</taxon>
        <taxon>Deinococcaceae</taxon>
        <taxon>Deinococcus</taxon>
    </lineage>
</organism>
<comment type="caution">
    <text evidence="5">The sequence shown here is derived from an EMBL/GenBank/DDBJ whole genome shotgun (WGS) entry which is preliminary data.</text>
</comment>
<dbReference type="Proteomes" id="UP001458946">
    <property type="component" value="Unassembled WGS sequence"/>
</dbReference>
<proteinExistence type="predicted"/>
<evidence type="ECO:0000259" key="4">
    <source>
        <dbReference type="PROSITE" id="PS51462"/>
    </source>
</evidence>
<evidence type="ECO:0000256" key="3">
    <source>
        <dbReference type="ARBA" id="ARBA00022842"/>
    </source>
</evidence>
<feature type="domain" description="Nudix hydrolase" evidence="4">
    <location>
        <begin position="4"/>
        <end position="130"/>
    </location>
</feature>
<dbReference type="Pfam" id="PF00293">
    <property type="entry name" value="NUDIX"/>
    <property type="match status" value="1"/>
</dbReference>
<accession>A0ABP9V7L0</accession>
<gene>
    <name evidence="5" type="ORF">Dxin01_00984</name>
</gene>
<dbReference type="RefSeq" id="WP_353541223.1">
    <property type="nucleotide sequence ID" value="NZ_BAABRN010000007.1"/>
</dbReference>
<dbReference type="PANTHER" id="PTHR43046">
    <property type="entry name" value="GDP-MANNOSE MANNOSYL HYDROLASE"/>
    <property type="match status" value="1"/>
</dbReference>